<keyword evidence="2" id="KW-0808">Transferase</keyword>
<dbReference type="EMBL" id="JAPZBQ010000001">
    <property type="protein sequence ID" value="KAJ5351904.1"/>
    <property type="molecule type" value="Genomic_DNA"/>
</dbReference>
<keyword evidence="1" id="KW-0489">Methyltransferase</keyword>
<evidence type="ECO:0000259" key="5">
    <source>
        <dbReference type="Pfam" id="PF00891"/>
    </source>
</evidence>
<dbReference type="PROSITE" id="PS51683">
    <property type="entry name" value="SAM_OMT_II"/>
    <property type="match status" value="1"/>
</dbReference>
<evidence type="ECO:0000256" key="4">
    <source>
        <dbReference type="PIRSR" id="PIRSR005739-1"/>
    </source>
</evidence>
<dbReference type="InterPro" id="IPR029063">
    <property type="entry name" value="SAM-dependent_MTases_sf"/>
</dbReference>
<evidence type="ECO:0000256" key="2">
    <source>
        <dbReference type="ARBA" id="ARBA00022679"/>
    </source>
</evidence>
<feature type="domain" description="O-methyltransferase C-terminal" evidence="5">
    <location>
        <begin position="218"/>
        <end position="361"/>
    </location>
</feature>
<protein>
    <recommendedName>
        <fullName evidence="5">O-methyltransferase C-terminal domain-containing protein</fullName>
    </recommendedName>
</protein>
<keyword evidence="3" id="KW-0949">S-adenosyl-L-methionine</keyword>
<accession>A0A9W9R480</accession>
<reference evidence="6" key="2">
    <citation type="journal article" date="2023" name="IMA Fungus">
        <title>Comparative genomic study of the Penicillium genus elucidates a diverse pangenome and 15 lateral gene transfer events.</title>
        <authorList>
            <person name="Petersen C."/>
            <person name="Sorensen T."/>
            <person name="Nielsen M.R."/>
            <person name="Sondergaard T.E."/>
            <person name="Sorensen J.L."/>
            <person name="Fitzpatrick D.A."/>
            <person name="Frisvad J.C."/>
            <person name="Nielsen K.L."/>
        </authorList>
    </citation>
    <scope>NUCLEOTIDE SEQUENCE</scope>
    <source>
        <strain evidence="6">IBT 35673</strain>
    </source>
</reference>
<dbReference type="SUPFAM" id="SSF53335">
    <property type="entry name" value="S-adenosyl-L-methionine-dependent methyltransferases"/>
    <property type="match status" value="1"/>
</dbReference>
<gene>
    <name evidence="6" type="ORF">N7452_000878</name>
</gene>
<dbReference type="Proteomes" id="UP001147695">
    <property type="component" value="Unassembled WGS sequence"/>
</dbReference>
<dbReference type="InterPro" id="IPR001077">
    <property type="entry name" value="COMT_C"/>
</dbReference>
<dbReference type="Pfam" id="PF00891">
    <property type="entry name" value="Methyltransf_2"/>
    <property type="match status" value="1"/>
</dbReference>
<dbReference type="PIRSF" id="PIRSF005739">
    <property type="entry name" value="O-mtase"/>
    <property type="match status" value="1"/>
</dbReference>
<dbReference type="GO" id="GO:0044550">
    <property type="term" value="P:secondary metabolite biosynthetic process"/>
    <property type="evidence" value="ECO:0007669"/>
    <property type="project" value="UniProtKB-ARBA"/>
</dbReference>
<dbReference type="PANTHER" id="PTHR43712:SF1">
    <property type="entry name" value="HYPOTHETICAL O-METHYLTRANSFERASE (EUROFUNG)-RELATED"/>
    <property type="match status" value="1"/>
</dbReference>
<dbReference type="GO" id="GO:0032259">
    <property type="term" value="P:methylation"/>
    <property type="evidence" value="ECO:0007669"/>
    <property type="project" value="UniProtKB-KW"/>
</dbReference>
<sequence>MEVSTLLSQIQSTGKSLKNNEPGSREALIAQSRALTAALEIPSEFIQRTLWAEPAQSAILRLAADMKLFQHLKDAQNGSDLSMLGVELDMIQRLARHLVAMNVLTFYDGLFHSTPLSDALAAEKYERSILFCYDVARVPINQISQILNTKVESDGASAEKKGLFQIAHSTELSAFQWFVATSPYMDYFNSFMAAYRAGKRNWFEEGFYPVSENLLSGFQGGVLLVDVGGGRGHDLEAFLKVYGGRAILQDQPDVIADVSADRKFEAQAHDFFTPQPVVGARAYYLHSVLHNWSDDESVEILKNLIPALKEGYSKVLINEIVVDEERPVLAATSMDMMMLAFFGVRERTKSHWNDVIERAGLRIVGIYAYPGVAESLIEAELA</sequence>
<name>A0A9W9R480_PENBR</name>
<dbReference type="InterPro" id="IPR016461">
    <property type="entry name" value="COMT-like"/>
</dbReference>
<dbReference type="PANTHER" id="PTHR43712">
    <property type="entry name" value="PUTATIVE (AFU_ORTHOLOGUE AFUA_4G14580)-RELATED"/>
    <property type="match status" value="1"/>
</dbReference>
<dbReference type="Gene3D" id="1.10.10.10">
    <property type="entry name" value="Winged helix-like DNA-binding domain superfamily/Winged helix DNA-binding domain"/>
    <property type="match status" value="1"/>
</dbReference>
<reference evidence="6" key="1">
    <citation type="submission" date="2022-12" db="EMBL/GenBank/DDBJ databases">
        <authorList>
            <person name="Petersen C."/>
        </authorList>
    </citation>
    <scope>NUCLEOTIDE SEQUENCE</scope>
    <source>
        <strain evidence="6">IBT 35673</strain>
    </source>
</reference>
<dbReference type="GO" id="GO:0008171">
    <property type="term" value="F:O-methyltransferase activity"/>
    <property type="evidence" value="ECO:0007669"/>
    <property type="project" value="InterPro"/>
</dbReference>
<dbReference type="InterPro" id="IPR036388">
    <property type="entry name" value="WH-like_DNA-bd_sf"/>
</dbReference>
<evidence type="ECO:0000256" key="3">
    <source>
        <dbReference type="ARBA" id="ARBA00022691"/>
    </source>
</evidence>
<evidence type="ECO:0000313" key="7">
    <source>
        <dbReference type="Proteomes" id="UP001147695"/>
    </source>
</evidence>
<evidence type="ECO:0000256" key="1">
    <source>
        <dbReference type="ARBA" id="ARBA00022603"/>
    </source>
</evidence>
<dbReference type="Gene3D" id="3.40.50.150">
    <property type="entry name" value="Vaccinia Virus protein VP39"/>
    <property type="match status" value="1"/>
</dbReference>
<dbReference type="AlphaFoldDB" id="A0A9W9R480"/>
<organism evidence="6 7">
    <name type="scientific">Penicillium brevicompactum</name>
    <dbReference type="NCBI Taxonomy" id="5074"/>
    <lineage>
        <taxon>Eukaryota</taxon>
        <taxon>Fungi</taxon>
        <taxon>Dikarya</taxon>
        <taxon>Ascomycota</taxon>
        <taxon>Pezizomycotina</taxon>
        <taxon>Eurotiomycetes</taxon>
        <taxon>Eurotiomycetidae</taxon>
        <taxon>Eurotiales</taxon>
        <taxon>Aspergillaceae</taxon>
        <taxon>Penicillium</taxon>
    </lineage>
</organism>
<proteinExistence type="predicted"/>
<comment type="caution">
    <text evidence="6">The sequence shown here is derived from an EMBL/GenBank/DDBJ whole genome shotgun (WGS) entry which is preliminary data.</text>
</comment>
<evidence type="ECO:0000313" key="6">
    <source>
        <dbReference type="EMBL" id="KAJ5351904.1"/>
    </source>
</evidence>
<feature type="active site" description="Proton acceptor" evidence="4">
    <location>
        <position position="290"/>
    </location>
</feature>